<evidence type="ECO:0000313" key="3">
    <source>
        <dbReference type="Proteomes" id="UP000812270"/>
    </source>
</evidence>
<keyword evidence="2" id="KW-0503">Monooxygenase</keyword>
<proteinExistence type="predicted"/>
<dbReference type="GO" id="GO:0004497">
    <property type="term" value="F:monooxygenase activity"/>
    <property type="evidence" value="ECO:0007669"/>
    <property type="project" value="UniProtKB-KW"/>
</dbReference>
<evidence type="ECO:0000259" key="1">
    <source>
        <dbReference type="Pfam" id="PF03992"/>
    </source>
</evidence>
<dbReference type="Pfam" id="PF03992">
    <property type="entry name" value="ABM"/>
    <property type="match status" value="1"/>
</dbReference>
<dbReference type="InterPro" id="IPR007138">
    <property type="entry name" value="ABM_dom"/>
</dbReference>
<accession>A0A9E2SGI3</accession>
<evidence type="ECO:0000313" key="2">
    <source>
        <dbReference type="EMBL" id="MBV4360235.1"/>
    </source>
</evidence>
<gene>
    <name evidence="2" type="ORF">KTO63_23925</name>
</gene>
<keyword evidence="2" id="KW-0560">Oxidoreductase</keyword>
<dbReference type="AlphaFoldDB" id="A0A9E2SGI3"/>
<sequence length="103" mass="12170">MQQIFIDRFSMPVEAKEEFFERVRINRDLIHSLSGFIKDDLYERTDGNTLYVVTTAFWESTAAIESARNTVMAEYKRQGFNMQEMFSRLNITLDRGIFTKLDL</sequence>
<reference evidence="2" key="1">
    <citation type="submission" date="2021-06" db="EMBL/GenBank/DDBJ databases">
        <authorList>
            <person name="Huq M.A."/>
        </authorList>
    </citation>
    <scope>NUCLEOTIDE SEQUENCE</scope>
    <source>
        <strain evidence="2">MAH-26</strain>
    </source>
</reference>
<organism evidence="2 3">
    <name type="scientific">Pinibacter aurantiacus</name>
    <dbReference type="NCBI Taxonomy" id="2851599"/>
    <lineage>
        <taxon>Bacteria</taxon>
        <taxon>Pseudomonadati</taxon>
        <taxon>Bacteroidota</taxon>
        <taxon>Chitinophagia</taxon>
        <taxon>Chitinophagales</taxon>
        <taxon>Chitinophagaceae</taxon>
        <taxon>Pinibacter</taxon>
    </lineage>
</organism>
<dbReference type="RefSeq" id="WP_217794505.1">
    <property type="nucleotide sequence ID" value="NZ_JAHSPG010000018.1"/>
</dbReference>
<comment type="caution">
    <text evidence="2">The sequence shown here is derived from an EMBL/GenBank/DDBJ whole genome shotgun (WGS) entry which is preliminary data.</text>
</comment>
<feature type="domain" description="ABM" evidence="1">
    <location>
        <begin position="8"/>
        <end position="70"/>
    </location>
</feature>
<protein>
    <submittedName>
        <fullName evidence="2">Antibiotic biosynthesis monooxygenase</fullName>
    </submittedName>
</protein>
<name>A0A9E2SGI3_9BACT</name>
<dbReference type="EMBL" id="JAHSPG010000018">
    <property type="protein sequence ID" value="MBV4360235.1"/>
    <property type="molecule type" value="Genomic_DNA"/>
</dbReference>
<dbReference type="Proteomes" id="UP000812270">
    <property type="component" value="Unassembled WGS sequence"/>
</dbReference>
<keyword evidence="3" id="KW-1185">Reference proteome</keyword>